<reference evidence="1 2" key="1">
    <citation type="submission" date="2019-02" db="EMBL/GenBank/DDBJ databases">
        <title>Genome sequencing of the rare red list fungi Hericium alpestre (H. flagellum).</title>
        <authorList>
            <person name="Buettner E."/>
            <person name="Kellner H."/>
        </authorList>
    </citation>
    <scope>NUCLEOTIDE SEQUENCE [LARGE SCALE GENOMIC DNA]</scope>
    <source>
        <strain evidence="1 2">DSM 108284</strain>
    </source>
</reference>
<keyword evidence="2" id="KW-1185">Reference proteome</keyword>
<proteinExistence type="predicted"/>
<organism evidence="1 2">
    <name type="scientific">Hericium alpestre</name>
    <dbReference type="NCBI Taxonomy" id="135208"/>
    <lineage>
        <taxon>Eukaryota</taxon>
        <taxon>Fungi</taxon>
        <taxon>Dikarya</taxon>
        <taxon>Basidiomycota</taxon>
        <taxon>Agaricomycotina</taxon>
        <taxon>Agaricomycetes</taxon>
        <taxon>Russulales</taxon>
        <taxon>Hericiaceae</taxon>
        <taxon>Hericium</taxon>
    </lineage>
</organism>
<dbReference type="AlphaFoldDB" id="A0A4Y9ZXR6"/>
<dbReference type="Proteomes" id="UP000298061">
    <property type="component" value="Unassembled WGS sequence"/>
</dbReference>
<accession>A0A4Y9ZXR6</accession>
<name>A0A4Y9ZXR6_9AGAM</name>
<evidence type="ECO:0000313" key="2">
    <source>
        <dbReference type="Proteomes" id="UP000298061"/>
    </source>
</evidence>
<sequence length="131" mass="15803">MTTDWPHSKKGGCGNWIPVTHPEGSLYFYDAERHIFTENYMYDKAWRTDVERLISHLGMLLLRQDKELPPNHDLVVEVEVTDDGNMYWFYYYVDHDTRSIFWLQEITTKHVEAYNITSLAHLKHTIEFEYW</sequence>
<gene>
    <name evidence="1" type="ORF">EWM64_g5711</name>
</gene>
<evidence type="ECO:0000313" key="1">
    <source>
        <dbReference type="EMBL" id="TFY78299.1"/>
    </source>
</evidence>
<protein>
    <recommendedName>
        <fullName evidence="3">WW domain-containing protein</fullName>
    </recommendedName>
</protein>
<evidence type="ECO:0008006" key="3">
    <source>
        <dbReference type="Google" id="ProtNLM"/>
    </source>
</evidence>
<comment type="caution">
    <text evidence="1">The sequence shown here is derived from an EMBL/GenBank/DDBJ whole genome shotgun (WGS) entry which is preliminary data.</text>
</comment>
<dbReference type="EMBL" id="SFCI01000710">
    <property type="protein sequence ID" value="TFY78299.1"/>
    <property type="molecule type" value="Genomic_DNA"/>
</dbReference>
<dbReference type="OrthoDB" id="2657661at2759"/>